<feature type="domain" description="N-acetyltransferase" evidence="1">
    <location>
        <begin position="1"/>
        <end position="93"/>
    </location>
</feature>
<evidence type="ECO:0000313" key="4">
    <source>
        <dbReference type="Proteomes" id="UP001595914"/>
    </source>
</evidence>
<dbReference type="PROSITE" id="PS51729">
    <property type="entry name" value="GNAT_YJDJ"/>
    <property type="match status" value="1"/>
</dbReference>
<evidence type="ECO:0000259" key="1">
    <source>
        <dbReference type="PROSITE" id="PS51186"/>
    </source>
</evidence>
<organism evidence="3 4">
    <name type="scientific">Rhodococcus kronopolitis</name>
    <dbReference type="NCBI Taxonomy" id="1460226"/>
    <lineage>
        <taxon>Bacteria</taxon>
        <taxon>Bacillati</taxon>
        <taxon>Actinomycetota</taxon>
        <taxon>Actinomycetes</taxon>
        <taxon>Mycobacteriales</taxon>
        <taxon>Nocardiaceae</taxon>
        <taxon>Rhodococcus</taxon>
    </lineage>
</organism>
<dbReference type="Proteomes" id="UP001595914">
    <property type="component" value="Unassembled WGS sequence"/>
</dbReference>
<accession>A0ABV9FXZ7</accession>
<dbReference type="Pfam" id="PF14542">
    <property type="entry name" value="Acetyltransf_CG"/>
    <property type="match status" value="1"/>
</dbReference>
<protein>
    <submittedName>
        <fullName evidence="3">GNAT family N-acetyltransferase</fullName>
        <ecNumber evidence="3">2.3.1.-</ecNumber>
    </submittedName>
</protein>
<gene>
    <name evidence="3" type="ORF">ACFO6S_19115</name>
</gene>
<dbReference type="PANTHER" id="PTHR31435:SF10">
    <property type="entry name" value="BSR4717 PROTEIN"/>
    <property type="match status" value="1"/>
</dbReference>
<reference evidence="4" key="1">
    <citation type="journal article" date="2019" name="Int. J. Syst. Evol. Microbiol.">
        <title>The Global Catalogue of Microorganisms (GCM) 10K type strain sequencing project: providing services to taxonomists for standard genome sequencing and annotation.</title>
        <authorList>
            <consortium name="The Broad Institute Genomics Platform"/>
            <consortium name="The Broad Institute Genome Sequencing Center for Infectious Disease"/>
            <person name="Wu L."/>
            <person name="Ma J."/>
        </authorList>
    </citation>
    <scope>NUCLEOTIDE SEQUENCE [LARGE SCALE GENOMIC DNA]</scope>
    <source>
        <strain evidence="4">CCUG 54520</strain>
    </source>
</reference>
<dbReference type="PROSITE" id="PS51186">
    <property type="entry name" value="GNAT"/>
    <property type="match status" value="1"/>
</dbReference>
<dbReference type="PANTHER" id="PTHR31435">
    <property type="entry name" value="PROTEIN NATD1"/>
    <property type="match status" value="1"/>
</dbReference>
<dbReference type="InterPro" id="IPR016181">
    <property type="entry name" value="Acyl_CoA_acyltransferase"/>
</dbReference>
<keyword evidence="3" id="KW-0012">Acyltransferase</keyword>
<evidence type="ECO:0000313" key="3">
    <source>
        <dbReference type="EMBL" id="MFC4605815.1"/>
    </source>
</evidence>
<comment type="caution">
    <text evidence="3">The sequence shown here is derived from an EMBL/GenBank/DDBJ whole genome shotgun (WGS) entry which is preliminary data.</text>
</comment>
<dbReference type="EMBL" id="JBHSFO010000014">
    <property type="protein sequence ID" value="MFC4605815.1"/>
    <property type="molecule type" value="Genomic_DNA"/>
</dbReference>
<dbReference type="CDD" id="cd04301">
    <property type="entry name" value="NAT_SF"/>
    <property type="match status" value="1"/>
</dbReference>
<name>A0ABV9FXZ7_9NOCA</name>
<keyword evidence="3" id="KW-0808">Transferase</keyword>
<dbReference type="EC" id="2.3.1.-" evidence="3"/>
<feature type="domain" description="N-acetyltransferase" evidence="2">
    <location>
        <begin position="6"/>
        <end position="92"/>
    </location>
</feature>
<dbReference type="RefSeq" id="WP_378419553.1">
    <property type="nucleotide sequence ID" value="NZ_JBHSFO010000014.1"/>
</dbReference>
<proteinExistence type="predicted"/>
<dbReference type="InterPro" id="IPR031165">
    <property type="entry name" value="GNAT_YJDJ"/>
</dbReference>
<dbReference type="InterPro" id="IPR000182">
    <property type="entry name" value="GNAT_dom"/>
</dbReference>
<keyword evidence="4" id="KW-1185">Reference proteome</keyword>
<dbReference type="SUPFAM" id="SSF55729">
    <property type="entry name" value="Acyl-CoA N-acyltransferases (Nat)"/>
    <property type="match status" value="1"/>
</dbReference>
<sequence>MTNRIEHKPEQNTFEIYVDDVAAGHADYTQTDGVRDFDHTVVSPDFAGQGLAGKLVTAALDATRAEGLKIATSCSYVAGFVEKNPAYQDLLAA</sequence>
<dbReference type="InterPro" id="IPR045057">
    <property type="entry name" value="Gcn5-rel_NAT"/>
</dbReference>
<dbReference type="Gene3D" id="3.40.630.30">
    <property type="match status" value="1"/>
</dbReference>
<evidence type="ECO:0000259" key="2">
    <source>
        <dbReference type="PROSITE" id="PS51729"/>
    </source>
</evidence>
<dbReference type="GO" id="GO:0016746">
    <property type="term" value="F:acyltransferase activity"/>
    <property type="evidence" value="ECO:0007669"/>
    <property type="project" value="UniProtKB-KW"/>
</dbReference>